<comment type="catalytic activity">
    <reaction evidence="8">
        <text>alpha-D-glucose 1-phosphate + UTP + H(+) = UDP-alpha-D-glucose + diphosphate</text>
        <dbReference type="Rhea" id="RHEA:19889"/>
        <dbReference type="ChEBI" id="CHEBI:15378"/>
        <dbReference type="ChEBI" id="CHEBI:33019"/>
        <dbReference type="ChEBI" id="CHEBI:46398"/>
        <dbReference type="ChEBI" id="CHEBI:58601"/>
        <dbReference type="ChEBI" id="CHEBI:58885"/>
        <dbReference type="EC" id="2.7.7.9"/>
    </reaction>
    <physiologicalReaction direction="left-to-right" evidence="8">
        <dbReference type="Rhea" id="RHEA:19890"/>
    </physiologicalReaction>
</comment>
<feature type="binding site" evidence="11">
    <location>
        <position position="124"/>
    </location>
    <ligand>
        <name>UTP</name>
        <dbReference type="ChEBI" id="CHEBI:46398"/>
    </ligand>
</feature>
<proteinExistence type="inferred from homology"/>
<dbReference type="Proteomes" id="UP000887566">
    <property type="component" value="Unplaced"/>
</dbReference>
<keyword evidence="12" id="KW-1185">Reference proteome</keyword>
<keyword evidence="6 9" id="KW-0548">Nucleotidyltransferase</keyword>
<comment type="similarity">
    <text evidence="1 9">Belongs to the UDPGP type 1 family.</text>
</comment>
<comment type="subunit">
    <text evidence="2">Homooctamer.</text>
</comment>
<dbReference type="Gene3D" id="2.160.10.10">
    <property type="entry name" value="Hexapeptide repeat proteins"/>
    <property type="match status" value="1"/>
</dbReference>
<dbReference type="Gene3D" id="3.90.550.10">
    <property type="entry name" value="Spore Coat Polysaccharide Biosynthesis Protein SpsA, Chain A"/>
    <property type="match status" value="1"/>
</dbReference>
<dbReference type="SUPFAM" id="SSF53448">
    <property type="entry name" value="Nucleotide-diphospho-sugar transferases"/>
    <property type="match status" value="1"/>
</dbReference>
<dbReference type="FunFam" id="3.90.550.10:FF:000002">
    <property type="entry name" value="UTP--glucose-1-phosphate uridylyltransferase"/>
    <property type="match status" value="1"/>
</dbReference>
<organism evidence="12 13">
    <name type="scientific">Plectus sambesii</name>
    <dbReference type="NCBI Taxonomy" id="2011161"/>
    <lineage>
        <taxon>Eukaryota</taxon>
        <taxon>Metazoa</taxon>
        <taxon>Ecdysozoa</taxon>
        <taxon>Nematoda</taxon>
        <taxon>Chromadorea</taxon>
        <taxon>Plectida</taxon>
        <taxon>Plectina</taxon>
        <taxon>Plectoidea</taxon>
        <taxon>Plectidae</taxon>
        <taxon>Plectus</taxon>
    </lineage>
</organism>
<dbReference type="AlphaFoldDB" id="A0A914WN14"/>
<reference evidence="13" key="1">
    <citation type="submission" date="2022-11" db="UniProtKB">
        <authorList>
            <consortium name="WormBaseParasite"/>
        </authorList>
    </citation>
    <scope>IDENTIFICATION</scope>
</reference>
<feature type="binding site" evidence="11">
    <location>
        <position position="247"/>
    </location>
    <ligand>
        <name>UTP</name>
        <dbReference type="ChEBI" id="CHEBI:46398"/>
    </ligand>
</feature>
<keyword evidence="5 9" id="KW-0808">Transferase</keyword>
<name>A0A914WN14_9BILA</name>
<dbReference type="GO" id="GO:0006011">
    <property type="term" value="P:UDP-alpha-D-glucose metabolic process"/>
    <property type="evidence" value="ECO:0007669"/>
    <property type="project" value="UniProtKB-UniRule"/>
</dbReference>
<feature type="binding site" evidence="11">
    <location>
        <position position="186"/>
    </location>
    <ligand>
        <name>UTP</name>
        <dbReference type="ChEBI" id="CHEBI:46398"/>
    </ligand>
</feature>
<evidence type="ECO:0000256" key="6">
    <source>
        <dbReference type="ARBA" id="ARBA00022695"/>
    </source>
</evidence>
<feature type="binding site" evidence="10">
    <location>
        <position position="217"/>
    </location>
    <ligand>
        <name>substrate</name>
    </ligand>
</feature>
<protein>
    <recommendedName>
        <fullName evidence="4 9">UTP--glucose-1-phosphate uridylyltransferase</fullName>
        <ecNumber evidence="3 9">2.7.7.9</ecNumber>
    </recommendedName>
</protein>
<dbReference type="GO" id="GO:0003983">
    <property type="term" value="F:UTP:glucose-1-phosphate uridylyltransferase activity"/>
    <property type="evidence" value="ECO:0007669"/>
    <property type="project" value="UniProtKB-EC"/>
</dbReference>
<feature type="binding site" evidence="11">
    <location>
        <position position="386"/>
    </location>
    <ligand>
        <name>UTP</name>
        <dbReference type="ChEBI" id="CHEBI:46398"/>
    </ligand>
</feature>
<sequence length="498" mass="56001">MADLRRTQTTVCYCKLCPTTMADNDHLVDDLQKEMDEALTRLTDPSDPASERDAAVFRSLYGQFLTEPPTVDWSKIEPLPEGISRDYAQLPQPNAAQAKNLLQQIAVIKLNGGLGTSMGCSGPKSLIQVRKGKTFLDMAIDQIKHMNEMYEVAVPLILMNSFNTDKDTARALKRLDRSGNIRTFTQSRCPRIFKDSLMPVPQDSHDRPDDGWYPPGHGNIFQSMHNSGLLDELISEGREYCFVSNIDNTGATVDLRIAHFLIAEQPDYVMEVTEKTQADVKGGTLIKINDKIMHLELPQVPKDHEEDFKSINVFSIFNTNNIWVNLKAIKRLIETDDMKMEIIVNPKTTSKGEDVLQLETSIGGAIRNFTNVFCLKVARNRFLPVKKTQDMLLIMSNLFRLENGQLIANTKRSIPQMPLIKLSSHFDHVKNFLKRFKDTPDMLQLLHLTVVGDVHFGRNITLTGTVIIVADHGSTIEIPDGSVIGNKIATGSLRFLEH</sequence>
<evidence type="ECO:0000256" key="7">
    <source>
        <dbReference type="ARBA" id="ARBA00023579"/>
    </source>
</evidence>
<evidence type="ECO:0000256" key="11">
    <source>
        <dbReference type="PIRSR" id="PIRSR000806-2"/>
    </source>
</evidence>
<evidence type="ECO:0000256" key="5">
    <source>
        <dbReference type="ARBA" id="ARBA00022679"/>
    </source>
</evidence>
<evidence type="ECO:0000256" key="4">
    <source>
        <dbReference type="ARBA" id="ARBA00019048"/>
    </source>
</evidence>
<dbReference type="InterPro" id="IPR016267">
    <property type="entry name" value="UDPGP_trans"/>
</dbReference>
<dbReference type="CDD" id="cd00897">
    <property type="entry name" value="UGPase_euk"/>
    <property type="match status" value="1"/>
</dbReference>
<dbReference type="EC" id="2.7.7.9" evidence="3 9"/>
<evidence type="ECO:0000256" key="3">
    <source>
        <dbReference type="ARBA" id="ARBA00012415"/>
    </source>
</evidence>
<evidence type="ECO:0000256" key="9">
    <source>
        <dbReference type="PIRNR" id="PIRNR000806"/>
    </source>
</evidence>
<dbReference type="FunFam" id="2.160.10.10:FF:000001">
    <property type="entry name" value="UTP--glucose-1-phosphate uridylyltransferase"/>
    <property type="match status" value="1"/>
</dbReference>
<feature type="binding site" evidence="11">
    <location>
        <position position="216"/>
    </location>
    <ligand>
        <name>UTP</name>
        <dbReference type="ChEBI" id="CHEBI:46398"/>
    </ligand>
</feature>
<dbReference type="InterPro" id="IPR002618">
    <property type="entry name" value="UDPGP_fam"/>
</dbReference>
<dbReference type="WBParaSite" id="PSAMB.scaffold467size70330.g6243.t1">
    <property type="protein sequence ID" value="PSAMB.scaffold467size70330.g6243.t1"/>
    <property type="gene ID" value="PSAMB.scaffold467size70330.g6243"/>
</dbReference>
<evidence type="ECO:0000256" key="10">
    <source>
        <dbReference type="PIRSR" id="PIRSR000806-1"/>
    </source>
</evidence>
<accession>A0A914WN14</accession>
<evidence type="ECO:0000313" key="13">
    <source>
        <dbReference type="WBParaSite" id="PSAMB.scaffold467size70330.g6243.t1"/>
    </source>
</evidence>
<comment type="function">
    <text evidence="7">UTP--glucose-1-phosphate uridylyltransferase catalyzing the conversion of glucose-1-phosphate into UDP-glucose, a crucial precursor for the production of glycogen.</text>
</comment>
<evidence type="ECO:0000256" key="1">
    <source>
        <dbReference type="ARBA" id="ARBA00010401"/>
    </source>
</evidence>
<evidence type="ECO:0000313" key="12">
    <source>
        <dbReference type="Proteomes" id="UP000887566"/>
    </source>
</evidence>
<dbReference type="PANTHER" id="PTHR43511">
    <property type="match status" value="1"/>
</dbReference>
<evidence type="ECO:0000256" key="2">
    <source>
        <dbReference type="ARBA" id="ARBA00011823"/>
    </source>
</evidence>
<dbReference type="Pfam" id="PF01704">
    <property type="entry name" value="UDPGP"/>
    <property type="match status" value="1"/>
</dbReference>
<dbReference type="PIRSF" id="PIRSF000806">
    <property type="entry name" value="UDPGP"/>
    <property type="match status" value="1"/>
</dbReference>
<evidence type="ECO:0000256" key="8">
    <source>
        <dbReference type="ARBA" id="ARBA00047432"/>
    </source>
</evidence>
<dbReference type="InterPro" id="IPR029044">
    <property type="entry name" value="Nucleotide-diphossugar_trans"/>
</dbReference>